<dbReference type="GO" id="GO:0016020">
    <property type="term" value="C:membrane"/>
    <property type="evidence" value="ECO:0007669"/>
    <property type="project" value="InterPro"/>
</dbReference>
<name>A0A1Y2K3P1_9PROT</name>
<dbReference type="SUPFAM" id="SSF58104">
    <property type="entry name" value="Methyl-accepting chemotaxis protein (MCP) signaling domain"/>
    <property type="match status" value="1"/>
</dbReference>
<protein>
    <submittedName>
        <fullName evidence="5">Putative methyl-accepting chemotaxis sensory transducer</fullName>
    </submittedName>
</protein>
<feature type="transmembrane region" description="Helical" evidence="3">
    <location>
        <begin position="82"/>
        <end position="102"/>
    </location>
</feature>
<keyword evidence="3" id="KW-1133">Transmembrane helix</keyword>
<dbReference type="STRING" id="1434232.MAIT1_02356"/>
<dbReference type="InterPro" id="IPR004089">
    <property type="entry name" value="MCPsignal_dom"/>
</dbReference>
<dbReference type="Pfam" id="PF00015">
    <property type="entry name" value="MCPsignal"/>
    <property type="match status" value="1"/>
</dbReference>
<dbReference type="PANTHER" id="PTHR32089:SF112">
    <property type="entry name" value="LYSOZYME-LIKE PROTEIN-RELATED"/>
    <property type="match status" value="1"/>
</dbReference>
<evidence type="ECO:0000256" key="1">
    <source>
        <dbReference type="ARBA" id="ARBA00023224"/>
    </source>
</evidence>
<evidence type="ECO:0000256" key="2">
    <source>
        <dbReference type="PROSITE-ProRule" id="PRU00284"/>
    </source>
</evidence>
<evidence type="ECO:0000259" key="4">
    <source>
        <dbReference type="PROSITE" id="PS50111"/>
    </source>
</evidence>
<feature type="transmembrane region" description="Helical" evidence="3">
    <location>
        <begin position="135"/>
        <end position="156"/>
    </location>
</feature>
<accession>A0A1Y2K3P1</accession>
<dbReference type="PROSITE" id="PS50111">
    <property type="entry name" value="CHEMOTAXIS_TRANSDUC_2"/>
    <property type="match status" value="1"/>
</dbReference>
<keyword evidence="1 2" id="KW-0807">Transducer</keyword>
<gene>
    <name evidence="5" type="ORF">MAIT1_02356</name>
</gene>
<sequence>MENTAQTKQSWVSTLTVWEDVREVAPTLERVRQNASKAFIIVLWAYIPLFMLIGYGAENHANYANVVTRFCGLVPVDGVSRVTFGLIAGLVGALPTTIFWYLRPTGQMTRHVIALALIYQWVVFVHQTTGSPDGFILEGHMVYFVTVVILTIYFCWRSLLIATLIPAVHHTLLTIFDPLAIWPTTDYIWLHLLNHVLLVLLNSGAALWLSWYFFYQFRNNHAAITSATQAHQEATRMDHQVTLQAESLAAIGNELVRLKAPLDQDSNKAHTLASQVAKESSAVLGQAKALRESIHAANDSMNSISREVKALSDQVGLIAQTTEHSRQDTNTMASAAEEMSSNISAVNANLREVTTSVSTVAAAMEQMSASLGEVRNRCRLADELSGDANNQAQETATVMNRLIGSTLEISKVVEAIKSIASQTNMLALNASIEAAGAGEAGKGFAVVANEVKELASQTGEATKLIDKLTTSIQQESRQAEMVTKSVSEMMLKVYEANKEISQTVDEQERAVLEISQTMGQVSTAAESVSLNANELASAANEVSTSVQTTVEGIEGIADAASQAADMASAITQQAQSASQSARVADQASEEIAKVLGNTEGSMQQTMRRVHYLDGSIQYVGVLTEEIHQAVTSLQATRKSADQANVLFDVRKLKESHLRCLNQMENVSRGREVEMGEDVACGFGDWWQNQGKSLFGENPKFQSAVQAHQQLHALTGQVKEACGKGDESKARQGIQTLNEKRKQLFQQLDGLFLEASSR</sequence>
<dbReference type="EMBL" id="LVJN01000020">
    <property type="protein sequence ID" value="OSM02246.1"/>
    <property type="molecule type" value="Genomic_DNA"/>
</dbReference>
<evidence type="ECO:0000256" key="3">
    <source>
        <dbReference type="SAM" id="Phobius"/>
    </source>
</evidence>
<keyword evidence="3" id="KW-0812">Transmembrane</keyword>
<keyword evidence="6" id="KW-1185">Reference proteome</keyword>
<evidence type="ECO:0000313" key="6">
    <source>
        <dbReference type="Proteomes" id="UP000194003"/>
    </source>
</evidence>
<feature type="transmembrane region" description="Helical" evidence="3">
    <location>
        <begin position="111"/>
        <end position="129"/>
    </location>
</feature>
<comment type="caution">
    <text evidence="5">The sequence shown here is derived from an EMBL/GenBank/DDBJ whole genome shotgun (WGS) entry which is preliminary data.</text>
</comment>
<dbReference type="AlphaFoldDB" id="A0A1Y2K3P1"/>
<dbReference type="SMART" id="SM00283">
    <property type="entry name" value="MA"/>
    <property type="match status" value="1"/>
</dbReference>
<dbReference type="RefSeq" id="WP_085444729.1">
    <property type="nucleotide sequence ID" value="NZ_LVJN01000020.1"/>
</dbReference>
<dbReference type="PANTHER" id="PTHR32089">
    <property type="entry name" value="METHYL-ACCEPTING CHEMOTAXIS PROTEIN MCPB"/>
    <property type="match status" value="1"/>
</dbReference>
<dbReference type="Gene3D" id="1.20.120.30">
    <property type="entry name" value="Aspartate receptor, ligand-binding domain"/>
    <property type="match status" value="1"/>
</dbReference>
<organism evidence="5 6">
    <name type="scientific">Magnetofaba australis IT-1</name>
    <dbReference type="NCBI Taxonomy" id="1434232"/>
    <lineage>
        <taxon>Bacteria</taxon>
        <taxon>Pseudomonadati</taxon>
        <taxon>Pseudomonadota</taxon>
        <taxon>Magnetococcia</taxon>
        <taxon>Magnetococcales</taxon>
        <taxon>Magnetococcaceae</taxon>
        <taxon>Magnetofaba</taxon>
    </lineage>
</organism>
<feature type="transmembrane region" description="Helical" evidence="3">
    <location>
        <begin position="38"/>
        <end position="57"/>
    </location>
</feature>
<reference evidence="5 6" key="1">
    <citation type="journal article" date="2016" name="BMC Genomics">
        <title>Combined genomic and structural analyses of a cultured magnetotactic bacterium reveals its niche adaptation to a dynamic environment.</title>
        <authorList>
            <person name="Araujo A.C."/>
            <person name="Morillo V."/>
            <person name="Cypriano J."/>
            <person name="Teixeira L.C."/>
            <person name="Leao P."/>
            <person name="Lyra S."/>
            <person name="Almeida L.G."/>
            <person name="Bazylinski D.A."/>
            <person name="Vasconcellos A.T."/>
            <person name="Abreu F."/>
            <person name="Lins U."/>
        </authorList>
    </citation>
    <scope>NUCLEOTIDE SEQUENCE [LARGE SCALE GENOMIC DNA]</scope>
    <source>
        <strain evidence="5 6">IT-1</strain>
    </source>
</reference>
<dbReference type="Proteomes" id="UP000194003">
    <property type="component" value="Unassembled WGS sequence"/>
</dbReference>
<feature type="domain" description="Methyl-accepting transducer" evidence="4">
    <location>
        <begin position="321"/>
        <end position="543"/>
    </location>
</feature>
<dbReference type="Gene3D" id="1.10.287.950">
    <property type="entry name" value="Methyl-accepting chemotaxis protein"/>
    <property type="match status" value="1"/>
</dbReference>
<evidence type="ECO:0000313" key="5">
    <source>
        <dbReference type="EMBL" id="OSM02246.1"/>
    </source>
</evidence>
<proteinExistence type="predicted"/>
<keyword evidence="3" id="KW-0472">Membrane</keyword>
<feature type="transmembrane region" description="Helical" evidence="3">
    <location>
        <begin position="188"/>
        <end position="214"/>
    </location>
</feature>
<dbReference type="OrthoDB" id="354287at2"/>
<dbReference type="GO" id="GO:0007165">
    <property type="term" value="P:signal transduction"/>
    <property type="evidence" value="ECO:0007669"/>
    <property type="project" value="UniProtKB-KW"/>
</dbReference>